<evidence type="ECO:0000313" key="2">
    <source>
        <dbReference type="EMBL" id="HJC64951.1"/>
    </source>
</evidence>
<dbReference type="EMBL" id="DWVZ01000220">
    <property type="protein sequence ID" value="HJC64951.1"/>
    <property type="molecule type" value="Genomic_DNA"/>
</dbReference>
<dbReference type="Proteomes" id="UP000823886">
    <property type="component" value="Unassembled WGS sequence"/>
</dbReference>
<accession>A0A9D2PQU0</accession>
<keyword evidence="1" id="KW-0472">Membrane</keyword>
<protein>
    <submittedName>
        <fullName evidence="2">Uncharacterized protein</fullName>
    </submittedName>
</protein>
<gene>
    <name evidence="2" type="ORF">H9753_15265</name>
</gene>
<reference evidence="2" key="1">
    <citation type="journal article" date="2021" name="PeerJ">
        <title>Extensive microbial diversity within the chicken gut microbiome revealed by metagenomics and culture.</title>
        <authorList>
            <person name="Gilroy R."/>
            <person name="Ravi A."/>
            <person name="Getino M."/>
            <person name="Pursley I."/>
            <person name="Horton D.L."/>
            <person name="Alikhan N.F."/>
            <person name="Baker D."/>
            <person name="Gharbi K."/>
            <person name="Hall N."/>
            <person name="Watson M."/>
            <person name="Adriaenssens E.M."/>
            <person name="Foster-Nyarko E."/>
            <person name="Jarju S."/>
            <person name="Secka A."/>
            <person name="Antonio M."/>
            <person name="Oren A."/>
            <person name="Chaudhuri R.R."/>
            <person name="La Ragione R."/>
            <person name="Hildebrand F."/>
            <person name="Pallen M.J."/>
        </authorList>
    </citation>
    <scope>NUCLEOTIDE SEQUENCE</scope>
    <source>
        <strain evidence="2">ChiBcec2-3848</strain>
    </source>
</reference>
<sequence length="135" mass="16152">MILQMKKTNYEMFYQRVRCLFPSIGIKEGRFLKELRYHLQDFSFSHPNAGYEEITAFFGTPEEIVKNYIESEGIETVVKRFTVRKYLRFFISGIFLLFFFLWVAYFIFWIKSYQAFTAEIPAYGEVTLEEGIVEP</sequence>
<organism evidence="2 3">
    <name type="scientific">Candidatus Blautia merdavium</name>
    <dbReference type="NCBI Taxonomy" id="2838494"/>
    <lineage>
        <taxon>Bacteria</taxon>
        <taxon>Bacillati</taxon>
        <taxon>Bacillota</taxon>
        <taxon>Clostridia</taxon>
        <taxon>Lachnospirales</taxon>
        <taxon>Lachnospiraceae</taxon>
        <taxon>Blautia</taxon>
    </lineage>
</organism>
<evidence type="ECO:0000256" key="1">
    <source>
        <dbReference type="SAM" id="Phobius"/>
    </source>
</evidence>
<keyword evidence="1" id="KW-1133">Transmembrane helix</keyword>
<name>A0A9D2PQU0_9FIRM</name>
<feature type="transmembrane region" description="Helical" evidence="1">
    <location>
        <begin position="89"/>
        <end position="110"/>
    </location>
</feature>
<dbReference type="AlphaFoldDB" id="A0A9D2PQU0"/>
<keyword evidence="1" id="KW-0812">Transmembrane</keyword>
<comment type="caution">
    <text evidence="2">The sequence shown here is derived from an EMBL/GenBank/DDBJ whole genome shotgun (WGS) entry which is preliminary data.</text>
</comment>
<dbReference type="InterPro" id="IPR046123">
    <property type="entry name" value="DUF6120"/>
</dbReference>
<dbReference type="Pfam" id="PF19615">
    <property type="entry name" value="DUF6120"/>
    <property type="match status" value="1"/>
</dbReference>
<proteinExistence type="predicted"/>
<reference evidence="2" key="2">
    <citation type="submission" date="2021-04" db="EMBL/GenBank/DDBJ databases">
        <authorList>
            <person name="Gilroy R."/>
        </authorList>
    </citation>
    <scope>NUCLEOTIDE SEQUENCE</scope>
    <source>
        <strain evidence="2">ChiBcec2-3848</strain>
    </source>
</reference>
<evidence type="ECO:0000313" key="3">
    <source>
        <dbReference type="Proteomes" id="UP000823886"/>
    </source>
</evidence>